<feature type="region of interest" description="Disordered" evidence="1">
    <location>
        <begin position="71"/>
        <end position="146"/>
    </location>
</feature>
<feature type="compositionally biased region" description="Polar residues" evidence="1">
    <location>
        <begin position="622"/>
        <end position="632"/>
    </location>
</feature>
<dbReference type="Pfam" id="PF22562">
    <property type="entry name" value="UBA_7"/>
    <property type="match status" value="1"/>
</dbReference>
<evidence type="ECO:0000259" key="2">
    <source>
        <dbReference type="PROSITE" id="PS50030"/>
    </source>
</evidence>
<dbReference type="Proteomes" id="UP000593561">
    <property type="component" value="Unassembled WGS sequence"/>
</dbReference>
<dbReference type="EMBL" id="JABFAC010000013">
    <property type="protein sequence ID" value="MBA0633303.1"/>
    <property type="molecule type" value="Genomic_DNA"/>
</dbReference>
<feature type="region of interest" description="Disordered" evidence="1">
    <location>
        <begin position="1"/>
        <end position="41"/>
    </location>
</feature>
<dbReference type="InterPro" id="IPR009060">
    <property type="entry name" value="UBA-like_sf"/>
</dbReference>
<dbReference type="PANTHER" id="PTHR35294">
    <property type="entry name" value="UBIQUITIN-ASSOCIATED/TRANSLATION ELONGATION FACTOR EF1B PROTEIN"/>
    <property type="match status" value="1"/>
</dbReference>
<feature type="domain" description="UBA" evidence="2">
    <location>
        <begin position="146"/>
        <end position="198"/>
    </location>
</feature>
<feature type="region of interest" description="Disordered" evidence="1">
    <location>
        <begin position="261"/>
        <end position="284"/>
    </location>
</feature>
<accession>A0A7J8T542</accession>
<feature type="compositionally biased region" description="Basic residues" evidence="1">
    <location>
        <begin position="132"/>
        <end position="141"/>
    </location>
</feature>
<feature type="region of interest" description="Disordered" evidence="1">
    <location>
        <begin position="416"/>
        <end position="438"/>
    </location>
</feature>
<name>A0A7J8T542_GOSDV</name>
<feature type="compositionally biased region" description="Polar residues" evidence="1">
    <location>
        <begin position="486"/>
        <end position="501"/>
    </location>
</feature>
<dbReference type="SMART" id="SM00165">
    <property type="entry name" value="UBA"/>
    <property type="match status" value="2"/>
</dbReference>
<feature type="region of interest" description="Disordered" evidence="1">
    <location>
        <begin position="483"/>
        <end position="507"/>
    </location>
</feature>
<proteinExistence type="predicted"/>
<feature type="region of interest" description="Disordered" evidence="1">
    <location>
        <begin position="614"/>
        <end position="635"/>
    </location>
</feature>
<dbReference type="Gene3D" id="1.10.8.10">
    <property type="entry name" value="DNA helicase RuvA subunit, C-terminal domain"/>
    <property type="match status" value="1"/>
</dbReference>
<organism evidence="3 4">
    <name type="scientific">Gossypium davidsonii</name>
    <name type="common">Davidson's cotton</name>
    <name type="synonym">Gossypium klotzschianum subsp. davidsonii</name>
    <dbReference type="NCBI Taxonomy" id="34287"/>
    <lineage>
        <taxon>Eukaryota</taxon>
        <taxon>Viridiplantae</taxon>
        <taxon>Streptophyta</taxon>
        <taxon>Embryophyta</taxon>
        <taxon>Tracheophyta</taxon>
        <taxon>Spermatophyta</taxon>
        <taxon>Magnoliopsida</taxon>
        <taxon>eudicotyledons</taxon>
        <taxon>Gunneridae</taxon>
        <taxon>Pentapetalae</taxon>
        <taxon>rosids</taxon>
        <taxon>malvids</taxon>
        <taxon>Malvales</taxon>
        <taxon>Malvaceae</taxon>
        <taxon>Malvoideae</taxon>
        <taxon>Gossypium</taxon>
    </lineage>
</organism>
<protein>
    <recommendedName>
        <fullName evidence="2">UBA domain-containing protein</fullName>
    </recommendedName>
</protein>
<dbReference type="PANTHER" id="PTHR35294:SF1">
    <property type="entry name" value="OS05G0409000 PROTEIN"/>
    <property type="match status" value="1"/>
</dbReference>
<feature type="compositionally biased region" description="Polar residues" evidence="1">
    <location>
        <begin position="20"/>
        <end position="31"/>
    </location>
</feature>
<evidence type="ECO:0000256" key="1">
    <source>
        <dbReference type="SAM" id="MobiDB-lite"/>
    </source>
</evidence>
<sequence>MSPASKSKSKDKKTSKEPQKASSKPSGSANAGSGVPASAYNPVLGTFHTIETVPLSSASALQNNGRFRNIDETDEHLGGSPRAGVGYDSVSNNGSWSGESEDHKDKTSNPPVRQEIIPGGDNDKREKIRQKNERKHQRQKERRAQELHERCNGYLMSRKLEALAQQLVAMGFSHDRATMALILNDGKVEESVAWLFDGGEEAVKHKESTVGGGILKIDISEELAQIADMEIRYKCTKQEVERAVVAADGDLEKAAESLRTLKLDPPTPSKPEETCNPLTSSTSKVAVTSGQNLSARPQPKHNLSTVTQLRRDEKDLNFTKAAVTMGVSPESVSKSFQHMKRIQPKMEWAKPQLSEVPAEKRWLSSGSNPSVSYSLASPLQASPPPSKVESHHVAVASDFKNLLPSIREPVIMMQRSQSVNTKQVPSTSISTSPPGTSFMYPATRVENTKSNGFIPHIPSSRSLNSNHLSSSQMHHQIYHPQQQQHFTCSSGPGDSPGTSRGNGLWSRTGASPMLAAASSLGLFTGLGSTTSSGASSPVDWSSGSSMGQLDYTNIDWSLNRGLSSSPNPGGIWLGSSTSPMKSIHMYYPNTNGLSAKPAMRLTPNGKGVQIVGLPDGGVAPAETSTAGSQEWTSPFEGKDLFSLPRQYVSSPSI</sequence>
<keyword evidence="4" id="KW-1185">Reference proteome</keyword>
<feature type="compositionally biased region" description="Low complexity" evidence="1">
    <location>
        <begin position="425"/>
        <end position="437"/>
    </location>
</feature>
<feature type="compositionally biased region" description="Polar residues" evidence="1">
    <location>
        <begin position="89"/>
        <end position="98"/>
    </location>
</feature>
<dbReference type="PROSITE" id="PS50030">
    <property type="entry name" value="UBA"/>
    <property type="match status" value="1"/>
</dbReference>
<evidence type="ECO:0000313" key="4">
    <source>
        <dbReference type="Proteomes" id="UP000593561"/>
    </source>
</evidence>
<dbReference type="InterPro" id="IPR015940">
    <property type="entry name" value="UBA"/>
</dbReference>
<reference evidence="3 4" key="1">
    <citation type="journal article" date="2019" name="Genome Biol. Evol.">
        <title>Insights into the evolution of the New World diploid cottons (Gossypium, subgenus Houzingenia) based on genome sequencing.</title>
        <authorList>
            <person name="Grover C.E."/>
            <person name="Arick M.A. 2nd"/>
            <person name="Thrash A."/>
            <person name="Conover J.L."/>
            <person name="Sanders W.S."/>
            <person name="Peterson D.G."/>
            <person name="Frelichowski J.E."/>
            <person name="Scheffler J.A."/>
            <person name="Scheffler B.E."/>
            <person name="Wendel J.F."/>
        </authorList>
    </citation>
    <scope>NUCLEOTIDE SEQUENCE [LARGE SCALE GENOMIC DNA]</scope>
    <source>
        <strain evidence="3">27</strain>
        <tissue evidence="3">Leaf</tissue>
    </source>
</reference>
<feature type="region of interest" description="Disordered" evidence="1">
    <location>
        <begin position="359"/>
        <end position="387"/>
    </location>
</feature>
<evidence type="ECO:0000313" key="3">
    <source>
        <dbReference type="EMBL" id="MBA0633303.1"/>
    </source>
</evidence>
<dbReference type="AlphaFoldDB" id="A0A7J8T542"/>
<comment type="caution">
    <text evidence="3">The sequence shown here is derived from an EMBL/GenBank/DDBJ whole genome shotgun (WGS) entry which is preliminary data.</text>
</comment>
<gene>
    <name evidence="3" type="ORF">Godav_001925</name>
</gene>
<dbReference type="SUPFAM" id="SSF46934">
    <property type="entry name" value="UBA-like"/>
    <property type="match status" value="1"/>
</dbReference>
<feature type="compositionally biased region" description="Polar residues" evidence="1">
    <location>
        <begin position="364"/>
        <end position="373"/>
    </location>
</feature>
<feature type="compositionally biased region" description="Basic and acidic residues" evidence="1">
    <location>
        <begin position="121"/>
        <end position="131"/>
    </location>
</feature>